<evidence type="ECO:0000313" key="2">
    <source>
        <dbReference type="Proteomes" id="UP001177021"/>
    </source>
</evidence>
<gene>
    <name evidence="1" type="ORF">MILVUS5_LOCUS13177</name>
</gene>
<comment type="caution">
    <text evidence="1">The sequence shown here is derived from an EMBL/GenBank/DDBJ whole genome shotgun (WGS) entry which is preliminary data.</text>
</comment>
<accession>A0ACB0JKB0</accession>
<evidence type="ECO:0000313" key="1">
    <source>
        <dbReference type="EMBL" id="CAJ2644064.1"/>
    </source>
</evidence>
<reference evidence="1" key="1">
    <citation type="submission" date="2023-10" db="EMBL/GenBank/DDBJ databases">
        <authorList>
            <person name="Rodriguez Cubillos JULIANA M."/>
            <person name="De Vega J."/>
        </authorList>
    </citation>
    <scope>NUCLEOTIDE SEQUENCE</scope>
</reference>
<sequence length="154" mass="17493">MNKDIDLHESDDLFIVLIIVLFPLLIKVCASSFNMIWMLAALDTNHTLFFHGIGNNHAIDIRHTCSEFSRIRFSFGGSINLHVKYYYQALLLAMAAPWGILVVGFWLSTMANFVKDGSARLRYGGPHIGRYGGFLASCHRQYCYKRCSYCICSV</sequence>
<name>A0ACB0JKB0_TRIPR</name>
<dbReference type="Proteomes" id="UP001177021">
    <property type="component" value="Unassembled WGS sequence"/>
</dbReference>
<organism evidence="1 2">
    <name type="scientific">Trifolium pratense</name>
    <name type="common">Red clover</name>
    <dbReference type="NCBI Taxonomy" id="57577"/>
    <lineage>
        <taxon>Eukaryota</taxon>
        <taxon>Viridiplantae</taxon>
        <taxon>Streptophyta</taxon>
        <taxon>Embryophyta</taxon>
        <taxon>Tracheophyta</taxon>
        <taxon>Spermatophyta</taxon>
        <taxon>Magnoliopsida</taxon>
        <taxon>eudicotyledons</taxon>
        <taxon>Gunneridae</taxon>
        <taxon>Pentapetalae</taxon>
        <taxon>rosids</taxon>
        <taxon>fabids</taxon>
        <taxon>Fabales</taxon>
        <taxon>Fabaceae</taxon>
        <taxon>Papilionoideae</taxon>
        <taxon>50 kb inversion clade</taxon>
        <taxon>NPAAA clade</taxon>
        <taxon>Hologalegina</taxon>
        <taxon>IRL clade</taxon>
        <taxon>Trifolieae</taxon>
        <taxon>Trifolium</taxon>
    </lineage>
</organism>
<proteinExistence type="predicted"/>
<protein>
    <submittedName>
        <fullName evidence="1">Uncharacterized protein</fullName>
    </submittedName>
</protein>
<dbReference type="EMBL" id="CASHSV030000034">
    <property type="protein sequence ID" value="CAJ2644064.1"/>
    <property type="molecule type" value="Genomic_DNA"/>
</dbReference>
<keyword evidence="2" id="KW-1185">Reference proteome</keyword>